<dbReference type="PANTHER" id="PTHR23421">
    <property type="entry name" value="BETA-GALACTOSIDASE RELATED"/>
    <property type="match status" value="1"/>
</dbReference>
<sequence length="330" mass="38034">MNTAIIEPPKESPDRLVFRPLPASVIDFESFAWLLEPIPLFTDAFDKRTPRPPPQIATQDTTDYMWYVTQLVIKNDENEGNQTSAKFNLRLHKIGDVGVVYADGKVQSVHRGGNQVDIPLNLDCTSKVNNDISDINRDVYLNDKNITHTHIGWQVNIGLVDEKKCYFDPSTHCTLPWKKLSSESSSTITDQDIFCQRTLLNMQKKYTNLTTQLPVQAGLVWYTFHFTLPKEYYDITHTEDTLPPIALDLTSMTKELATRPTDPRARNDQDYAGWYNPHTKCRVGYEMPSQQYYHIPLEWIKRDGDHKNCVVLFEEWGGDPRGIRIVQRVT</sequence>
<name>A0A9N9ECY3_9GLOM</name>
<protein>
    <submittedName>
        <fullName evidence="1">5947_t:CDS:1</fullName>
    </submittedName>
</protein>
<dbReference type="AlphaFoldDB" id="A0A9N9ECY3"/>
<dbReference type="GO" id="GO:0004553">
    <property type="term" value="F:hydrolase activity, hydrolyzing O-glycosyl compounds"/>
    <property type="evidence" value="ECO:0007669"/>
    <property type="project" value="InterPro"/>
</dbReference>
<dbReference type="OrthoDB" id="1657402at2759"/>
<dbReference type="EMBL" id="CAJVPZ010016442">
    <property type="protein sequence ID" value="CAG8673467.1"/>
    <property type="molecule type" value="Genomic_DNA"/>
</dbReference>
<feature type="non-terminal residue" evidence="1">
    <location>
        <position position="330"/>
    </location>
</feature>
<proteinExistence type="predicted"/>
<gene>
    <name evidence="1" type="ORF">RFULGI_LOCUS9322</name>
</gene>
<dbReference type="InterPro" id="IPR001944">
    <property type="entry name" value="Glycoside_Hdrlase_35"/>
</dbReference>
<dbReference type="Proteomes" id="UP000789396">
    <property type="component" value="Unassembled WGS sequence"/>
</dbReference>
<comment type="caution">
    <text evidence="1">The sequence shown here is derived from an EMBL/GenBank/DDBJ whole genome shotgun (WGS) entry which is preliminary data.</text>
</comment>
<keyword evidence="2" id="KW-1185">Reference proteome</keyword>
<organism evidence="1 2">
    <name type="scientific">Racocetra fulgida</name>
    <dbReference type="NCBI Taxonomy" id="60492"/>
    <lineage>
        <taxon>Eukaryota</taxon>
        <taxon>Fungi</taxon>
        <taxon>Fungi incertae sedis</taxon>
        <taxon>Mucoromycota</taxon>
        <taxon>Glomeromycotina</taxon>
        <taxon>Glomeromycetes</taxon>
        <taxon>Diversisporales</taxon>
        <taxon>Gigasporaceae</taxon>
        <taxon>Racocetra</taxon>
    </lineage>
</organism>
<accession>A0A9N9ECY3</accession>
<evidence type="ECO:0000313" key="1">
    <source>
        <dbReference type="EMBL" id="CAG8673467.1"/>
    </source>
</evidence>
<dbReference type="GO" id="GO:0005975">
    <property type="term" value="P:carbohydrate metabolic process"/>
    <property type="evidence" value="ECO:0007669"/>
    <property type="project" value="InterPro"/>
</dbReference>
<reference evidence="1" key="1">
    <citation type="submission" date="2021-06" db="EMBL/GenBank/DDBJ databases">
        <authorList>
            <person name="Kallberg Y."/>
            <person name="Tangrot J."/>
            <person name="Rosling A."/>
        </authorList>
    </citation>
    <scope>NUCLEOTIDE SEQUENCE</scope>
    <source>
        <strain evidence="1">IN212</strain>
    </source>
</reference>
<evidence type="ECO:0000313" key="2">
    <source>
        <dbReference type="Proteomes" id="UP000789396"/>
    </source>
</evidence>